<dbReference type="Pfam" id="PF13557">
    <property type="entry name" value="Phenol_MetA_deg"/>
    <property type="match status" value="1"/>
</dbReference>
<gene>
    <name evidence="2" type="ORF">SAMN05660236_5947</name>
</gene>
<protein>
    <submittedName>
        <fullName evidence="2">Putative MetA-pathway of phenol degradation</fullName>
    </submittedName>
</protein>
<name>A0A1T5MNT5_9BACT</name>
<reference evidence="2 3" key="1">
    <citation type="submission" date="2017-02" db="EMBL/GenBank/DDBJ databases">
        <authorList>
            <person name="Peterson S.W."/>
        </authorList>
    </citation>
    <scope>NUCLEOTIDE SEQUENCE [LARGE SCALE GENOMIC DNA]</scope>
    <source>
        <strain evidence="2 3">DSM 25262</strain>
    </source>
</reference>
<dbReference type="AlphaFoldDB" id="A0A1T5MNT5"/>
<proteinExistence type="predicted"/>
<feature type="signal peptide" evidence="1">
    <location>
        <begin position="1"/>
        <end position="19"/>
    </location>
</feature>
<dbReference type="InterPro" id="IPR025737">
    <property type="entry name" value="FApF"/>
</dbReference>
<evidence type="ECO:0000313" key="2">
    <source>
        <dbReference type="EMBL" id="SKC89852.1"/>
    </source>
</evidence>
<keyword evidence="3" id="KW-1185">Reference proteome</keyword>
<evidence type="ECO:0000313" key="3">
    <source>
        <dbReference type="Proteomes" id="UP000190961"/>
    </source>
</evidence>
<keyword evidence="1" id="KW-0732">Signal</keyword>
<accession>A0A1T5MNT5</accession>
<dbReference type="Proteomes" id="UP000190961">
    <property type="component" value="Unassembled WGS sequence"/>
</dbReference>
<dbReference type="OrthoDB" id="1014491at2"/>
<sequence>MRLFILLLLVSVVTFSVQAQDPVKRYSLFNPTPRSEMRGFSIDRPDVTESPITVDPGHFQFEGDIVKWSKSKQGESERTINIINGLYKMGLAPSWDIHIGLEAYNIYQDIDADTYNRGYGSTTIRLKHNFWGNDGDTRTAFGVIPYATFLSGNPFDSDVVYGVGFPFAYDLAEKIGLGAQAQFDFVPNEKGNRELSYFQTIVLGGPLAGNLDFYIEGLGTFASGSNWFTANGGLIYNVSPNVKVDVATNIGLTNNAPTKVYLGFSFRI</sequence>
<dbReference type="RefSeq" id="WP_079690426.1">
    <property type="nucleotide sequence ID" value="NZ_FUZU01000005.1"/>
</dbReference>
<feature type="chain" id="PRO_5013069593" evidence="1">
    <location>
        <begin position="20"/>
        <end position="268"/>
    </location>
</feature>
<organism evidence="2 3">
    <name type="scientific">Ohtaekwangia koreensis</name>
    <dbReference type="NCBI Taxonomy" id="688867"/>
    <lineage>
        <taxon>Bacteria</taxon>
        <taxon>Pseudomonadati</taxon>
        <taxon>Bacteroidota</taxon>
        <taxon>Cytophagia</taxon>
        <taxon>Cytophagales</taxon>
        <taxon>Fulvivirgaceae</taxon>
        <taxon>Ohtaekwangia</taxon>
    </lineage>
</organism>
<evidence type="ECO:0000256" key="1">
    <source>
        <dbReference type="SAM" id="SignalP"/>
    </source>
</evidence>
<dbReference type="EMBL" id="FUZU01000005">
    <property type="protein sequence ID" value="SKC89852.1"/>
    <property type="molecule type" value="Genomic_DNA"/>
</dbReference>